<keyword evidence="2" id="KW-0812">Transmembrane</keyword>
<feature type="transmembrane region" description="Helical" evidence="2">
    <location>
        <begin position="105"/>
        <end position="126"/>
    </location>
</feature>
<evidence type="ECO:0000256" key="1">
    <source>
        <dbReference type="SAM" id="MobiDB-lite"/>
    </source>
</evidence>
<dbReference type="SUPFAM" id="SSF144020">
    <property type="entry name" value="FdhE-like"/>
    <property type="match status" value="1"/>
</dbReference>
<evidence type="ECO:0000313" key="5">
    <source>
        <dbReference type="Proteomes" id="UP000647416"/>
    </source>
</evidence>
<dbReference type="EMBL" id="JACRTE010000005">
    <property type="protein sequence ID" value="MBC8596366.1"/>
    <property type="molecule type" value="Genomic_DNA"/>
</dbReference>
<keyword evidence="2" id="KW-0472">Membrane</keyword>
<dbReference type="InterPro" id="IPR024064">
    <property type="entry name" value="FdhE-like_sf"/>
</dbReference>
<feature type="region of interest" description="Disordered" evidence="1">
    <location>
        <begin position="240"/>
        <end position="278"/>
    </location>
</feature>
<evidence type="ECO:0000259" key="3">
    <source>
        <dbReference type="Pfam" id="PF12773"/>
    </source>
</evidence>
<protein>
    <submittedName>
        <fullName evidence="4">Zinc ribbon domain-containing protein</fullName>
    </submittedName>
</protein>
<dbReference type="RefSeq" id="WP_262431856.1">
    <property type="nucleotide sequence ID" value="NZ_JACRTE010000005.1"/>
</dbReference>
<dbReference type="Pfam" id="PF12773">
    <property type="entry name" value="DZR"/>
    <property type="match status" value="1"/>
</dbReference>
<keyword evidence="2" id="KW-1133">Transmembrane helix</keyword>
<dbReference type="Proteomes" id="UP000647416">
    <property type="component" value="Unassembled WGS sequence"/>
</dbReference>
<gene>
    <name evidence="4" type="ORF">H8706_05730</name>
</gene>
<accession>A0A926F7W0</accession>
<name>A0A926F7W0_9FIRM</name>
<proteinExistence type="predicted"/>
<feature type="transmembrane region" description="Helical" evidence="2">
    <location>
        <begin position="7"/>
        <end position="28"/>
    </location>
</feature>
<reference evidence="4" key="1">
    <citation type="submission" date="2020-08" db="EMBL/GenBank/DDBJ databases">
        <title>Genome public.</title>
        <authorList>
            <person name="Liu C."/>
            <person name="Sun Q."/>
        </authorList>
    </citation>
    <scope>NUCLEOTIDE SEQUENCE</scope>
    <source>
        <strain evidence="4">NSJ-50</strain>
    </source>
</reference>
<sequence>MKKANSISKIVSAVMNVIVLIAVCSGWVNVLTNSGAQRMYTLFEISDLFSSLRLLFSGLGNFGSFEIALTSLIVSFLAFVMIVLAVVSIVCAVIPERTTYRFNTVAAVINSVIAFLLAAAIVVLNFKFRYASFFGLNISSTFLPTRAPFVVIVFSILSRVFLNSRTKKPKALPEPEKPAEQSNGKTCSVCGAECDSDAQFCRICGNGFNNEESFCPHCGKSVSPSAVFCNYCGKRLNDEPDNDENADNESADNLQNEYNTEIDPEDNTENDTHNEENF</sequence>
<evidence type="ECO:0000256" key="2">
    <source>
        <dbReference type="SAM" id="Phobius"/>
    </source>
</evidence>
<feature type="transmembrane region" description="Helical" evidence="2">
    <location>
        <begin position="67"/>
        <end position="93"/>
    </location>
</feature>
<evidence type="ECO:0000313" key="4">
    <source>
        <dbReference type="EMBL" id="MBC8596366.1"/>
    </source>
</evidence>
<dbReference type="InterPro" id="IPR025874">
    <property type="entry name" value="DZR"/>
</dbReference>
<feature type="compositionally biased region" description="Acidic residues" evidence="1">
    <location>
        <begin position="240"/>
        <end position="250"/>
    </location>
</feature>
<keyword evidence="5" id="KW-1185">Reference proteome</keyword>
<comment type="caution">
    <text evidence="4">The sequence shown here is derived from an EMBL/GenBank/DDBJ whole genome shotgun (WGS) entry which is preliminary data.</text>
</comment>
<dbReference type="AlphaFoldDB" id="A0A926F7W0"/>
<feature type="compositionally biased region" description="Acidic residues" evidence="1">
    <location>
        <begin position="260"/>
        <end position="269"/>
    </location>
</feature>
<organism evidence="4 5">
    <name type="scientific">Qingrenia yutianensis</name>
    <dbReference type="NCBI Taxonomy" id="2763676"/>
    <lineage>
        <taxon>Bacteria</taxon>
        <taxon>Bacillati</taxon>
        <taxon>Bacillota</taxon>
        <taxon>Clostridia</taxon>
        <taxon>Eubacteriales</taxon>
        <taxon>Oscillospiraceae</taxon>
        <taxon>Qingrenia</taxon>
    </lineage>
</organism>
<feature type="domain" description="DZANK-type" evidence="3">
    <location>
        <begin position="187"/>
        <end position="233"/>
    </location>
</feature>
<feature type="transmembrane region" description="Helical" evidence="2">
    <location>
        <begin position="146"/>
        <end position="162"/>
    </location>
</feature>